<dbReference type="EMBL" id="QXJK01000002">
    <property type="protein sequence ID" value="RIX36307.1"/>
    <property type="molecule type" value="Genomic_DNA"/>
</dbReference>
<protein>
    <recommendedName>
        <fullName evidence="8">Acyl-[acyl-carrier-protein] dehydrogenase MbtN</fullName>
    </recommendedName>
    <alternativeName>
        <fullName evidence="9">Mycobactin synthase protein N</fullName>
    </alternativeName>
</protein>
<dbReference type="PANTHER" id="PTHR48083">
    <property type="entry name" value="MEDIUM-CHAIN SPECIFIC ACYL-COA DEHYDROGENASE, MITOCHONDRIAL-RELATED"/>
    <property type="match status" value="1"/>
</dbReference>
<dbReference type="InterPro" id="IPR009075">
    <property type="entry name" value="AcylCo_DH/oxidase_C"/>
</dbReference>
<dbReference type="Proteomes" id="UP000285278">
    <property type="component" value="Unassembled WGS sequence"/>
</dbReference>
<dbReference type="InterPro" id="IPR013786">
    <property type="entry name" value="AcylCoA_DH/ox_N"/>
</dbReference>
<feature type="domain" description="Acyl-CoA dehydrogenase/oxidase N-terminal" evidence="14">
    <location>
        <begin position="13"/>
        <end position="124"/>
    </location>
</feature>
<dbReference type="InterPro" id="IPR009100">
    <property type="entry name" value="AcylCoA_DH/oxidase_NM_dom_sf"/>
</dbReference>
<keyword evidence="4 11" id="KW-0285">Flavoprotein</keyword>
<dbReference type="PANTHER" id="PTHR48083:SF20">
    <property type="entry name" value="LONG-CHAIN SPECIFIC ACYL-COA DEHYDROGENASE, MITOCHONDRIAL"/>
    <property type="match status" value="1"/>
</dbReference>
<dbReference type="Pfam" id="PF02770">
    <property type="entry name" value="Acyl-CoA_dh_M"/>
    <property type="match status" value="1"/>
</dbReference>
<name>A0A418Q9D0_9CORY</name>
<evidence type="ECO:0000256" key="9">
    <source>
        <dbReference type="ARBA" id="ARBA00042660"/>
    </source>
</evidence>
<evidence type="ECO:0000259" key="14">
    <source>
        <dbReference type="Pfam" id="PF02771"/>
    </source>
</evidence>
<evidence type="ECO:0000256" key="1">
    <source>
        <dbReference type="ARBA" id="ARBA00001974"/>
    </source>
</evidence>
<dbReference type="FunFam" id="2.40.110.10:FF:000002">
    <property type="entry name" value="Acyl-CoA dehydrogenase fadE12"/>
    <property type="match status" value="1"/>
</dbReference>
<evidence type="ECO:0000256" key="6">
    <source>
        <dbReference type="ARBA" id="ARBA00023002"/>
    </source>
</evidence>
<dbReference type="InterPro" id="IPR006089">
    <property type="entry name" value="Acyl-CoA_DH_CS"/>
</dbReference>
<dbReference type="OrthoDB" id="8876745at2"/>
<dbReference type="Pfam" id="PF02771">
    <property type="entry name" value="Acyl-CoA_dh_N"/>
    <property type="match status" value="1"/>
</dbReference>
<feature type="domain" description="Acyl-CoA dehydrogenase/oxidase C-terminal" evidence="12">
    <location>
        <begin position="238"/>
        <end position="386"/>
    </location>
</feature>
<dbReference type="RefSeq" id="WP_025403724.1">
    <property type="nucleotide sequence ID" value="NZ_CBCRUA010000002.1"/>
</dbReference>
<dbReference type="GO" id="GO:0005737">
    <property type="term" value="C:cytoplasm"/>
    <property type="evidence" value="ECO:0007669"/>
    <property type="project" value="TreeGrafter"/>
</dbReference>
<organism evidence="15 16">
    <name type="scientific">Corynebacterium falsenii</name>
    <dbReference type="NCBI Taxonomy" id="108486"/>
    <lineage>
        <taxon>Bacteria</taxon>
        <taxon>Bacillati</taxon>
        <taxon>Actinomycetota</taxon>
        <taxon>Actinomycetes</taxon>
        <taxon>Mycobacteriales</taxon>
        <taxon>Corynebacteriaceae</taxon>
        <taxon>Corynebacterium</taxon>
    </lineage>
</organism>
<keyword evidence="6 11" id="KW-0560">Oxidoreductase</keyword>
<comment type="similarity">
    <text evidence="3 11">Belongs to the acyl-CoA dehydrogenase family.</text>
</comment>
<dbReference type="GO" id="GO:0050660">
    <property type="term" value="F:flavin adenine dinucleotide binding"/>
    <property type="evidence" value="ECO:0007669"/>
    <property type="project" value="InterPro"/>
</dbReference>
<keyword evidence="5 11" id="KW-0274">FAD</keyword>
<dbReference type="InterPro" id="IPR050741">
    <property type="entry name" value="Acyl-CoA_dehydrogenase"/>
</dbReference>
<evidence type="ECO:0000256" key="10">
    <source>
        <dbReference type="ARBA" id="ARBA00052546"/>
    </source>
</evidence>
<comment type="catalytic activity">
    <reaction evidence="10">
        <text>a 2,3-saturated acyl-CoA + A = a 2,3-dehydroacyl-CoA + AH2</text>
        <dbReference type="Rhea" id="RHEA:48608"/>
        <dbReference type="ChEBI" id="CHEBI:13193"/>
        <dbReference type="ChEBI" id="CHEBI:17499"/>
        <dbReference type="ChEBI" id="CHEBI:60015"/>
        <dbReference type="ChEBI" id="CHEBI:65111"/>
    </reaction>
</comment>
<reference evidence="15 16" key="1">
    <citation type="submission" date="2018-09" db="EMBL/GenBank/DDBJ databases">
        <title>Optimization and identification of Corynebacterium falsenii FN1-14 from fish paste.</title>
        <authorList>
            <person name="Daroonpunt R."/>
            <person name="Tanasupawat S."/>
        </authorList>
    </citation>
    <scope>NUCLEOTIDE SEQUENCE [LARGE SCALE GENOMIC DNA]</scope>
    <source>
        <strain evidence="15 16">FN1-14</strain>
    </source>
</reference>
<evidence type="ECO:0000259" key="12">
    <source>
        <dbReference type="Pfam" id="PF00441"/>
    </source>
</evidence>
<dbReference type="Pfam" id="PF00441">
    <property type="entry name" value="Acyl-CoA_dh_1"/>
    <property type="match status" value="1"/>
</dbReference>
<proteinExistence type="inferred from homology"/>
<dbReference type="Gene3D" id="2.40.110.10">
    <property type="entry name" value="Butyryl-CoA Dehydrogenase, subunit A, domain 2"/>
    <property type="match status" value="1"/>
</dbReference>
<dbReference type="InterPro" id="IPR037069">
    <property type="entry name" value="AcylCoA_DH/ox_N_sf"/>
</dbReference>
<evidence type="ECO:0000313" key="16">
    <source>
        <dbReference type="Proteomes" id="UP000285278"/>
    </source>
</evidence>
<dbReference type="InterPro" id="IPR006091">
    <property type="entry name" value="Acyl-CoA_Oxase/DH_mid-dom"/>
</dbReference>
<evidence type="ECO:0000256" key="3">
    <source>
        <dbReference type="ARBA" id="ARBA00009347"/>
    </source>
</evidence>
<dbReference type="PIRSF" id="PIRSF016578">
    <property type="entry name" value="HsaA"/>
    <property type="match status" value="1"/>
</dbReference>
<evidence type="ECO:0000256" key="11">
    <source>
        <dbReference type="RuleBase" id="RU362125"/>
    </source>
</evidence>
<dbReference type="InterPro" id="IPR036250">
    <property type="entry name" value="AcylCo_DH-like_C"/>
</dbReference>
<feature type="domain" description="Acyl-CoA oxidase/dehydrogenase middle" evidence="13">
    <location>
        <begin position="128"/>
        <end position="225"/>
    </location>
</feature>
<accession>A0A418Q9D0</accession>
<dbReference type="FunFam" id="1.20.140.10:FF:000001">
    <property type="entry name" value="Acyl-CoA dehydrogenase"/>
    <property type="match status" value="1"/>
</dbReference>
<comment type="function">
    <text evidence="7">Catalyzes the dehydrogenation at the alpha-beta position of ACP-bound acyl chains. This results in the introduction of a double bond in the lipidic chain, which is further transferred to the epsilon-amino group of lysine residue in the mycobactin core by MbtK.</text>
</comment>
<dbReference type="Gene3D" id="1.20.140.10">
    <property type="entry name" value="Butyryl-CoA Dehydrogenase, subunit A, domain 3"/>
    <property type="match status" value="1"/>
</dbReference>
<dbReference type="AlphaFoldDB" id="A0A418Q9D0"/>
<dbReference type="GO" id="GO:0033539">
    <property type="term" value="P:fatty acid beta-oxidation using acyl-CoA dehydrogenase"/>
    <property type="evidence" value="ECO:0007669"/>
    <property type="project" value="TreeGrafter"/>
</dbReference>
<comment type="caution">
    <text evidence="15">The sequence shown here is derived from an EMBL/GenBank/DDBJ whole genome shotgun (WGS) entry which is preliminary data.</text>
</comment>
<dbReference type="Gene3D" id="1.10.540.10">
    <property type="entry name" value="Acyl-CoA dehydrogenase/oxidase, N-terminal domain"/>
    <property type="match status" value="1"/>
</dbReference>
<gene>
    <name evidence="15" type="ORF">D3M95_03370</name>
</gene>
<sequence length="386" mass="42767">MSALDDHRSPWMNEELDSLREHARAFFEREALPNQERWLKEHAVDREFWNKAGDAGLLCLGIPEEYGGGGGTFAHEAVVMEEQARIFDSSWGNTIHSGIVAPYFVHYGTEEQKQKYLPKAATGEIVFAIAMTEPGTGSDLQNIKTTAVRDGDDYVINGSKTFITNGTHADVILVVARTGGNEVKGAKGISLMIVEAEREGFSRGRVLDKLGLRGQDTRELFFEDVRVPKENLLGEVEGQGFVQLMQQLGQERLGIAVGSIGAIEAALRETIQYTKDRTAFGQRLLDFQNTRFELAECVSEALAVRTLVDLCIQELVAGRLDPARASMAKLLATDKQGQIIDRCLQLFGGYGFMLEYPIARAYADARVQRIYGGTNEIMKELIARSL</sequence>
<dbReference type="SUPFAM" id="SSF56645">
    <property type="entry name" value="Acyl-CoA dehydrogenase NM domain-like"/>
    <property type="match status" value="1"/>
</dbReference>
<evidence type="ECO:0000256" key="4">
    <source>
        <dbReference type="ARBA" id="ARBA00022630"/>
    </source>
</evidence>
<evidence type="ECO:0000256" key="7">
    <source>
        <dbReference type="ARBA" id="ARBA00037085"/>
    </source>
</evidence>
<dbReference type="InterPro" id="IPR046373">
    <property type="entry name" value="Acyl-CoA_Oxase/DH_mid-dom_sf"/>
</dbReference>
<evidence type="ECO:0000256" key="5">
    <source>
        <dbReference type="ARBA" id="ARBA00022827"/>
    </source>
</evidence>
<evidence type="ECO:0000313" key="15">
    <source>
        <dbReference type="EMBL" id="RIX36307.1"/>
    </source>
</evidence>
<evidence type="ECO:0000259" key="13">
    <source>
        <dbReference type="Pfam" id="PF02770"/>
    </source>
</evidence>
<dbReference type="FunFam" id="1.10.540.10:FF:000026">
    <property type="entry name" value="Acyl-CoA dehydrogenase medium chain"/>
    <property type="match status" value="1"/>
</dbReference>
<evidence type="ECO:0000256" key="2">
    <source>
        <dbReference type="ARBA" id="ARBA00005102"/>
    </source>
</evidence>
<dbReference type="SUPFAM" id="SSF47203">
    <property type="entry name" value="Acyl-CoA dehydrogenase C-terminal domain-like"/>
    <property type="match status" value="1"/>
</dbReference>
<evidence type="ECO:0000256" key="8">
    <source>
        <dbReference type="ARBA" id="ARBA00040394"/>
    </source>
</evidence>
<comment type="pathway">
    <text evidence="2">Siderophore biosynthesis; mycobactin biosynthesis.</text>
</comment>
<dbReference type="GO" id="GO:0003995">
    <property type="term" value="F:acyl-CoA dehydrogenase activity"/>
    <property type="evidence" value="ECO:0007669"/>
    <property type="project" value="InterPro"/>
</dbReference>
<dbReference type="PROSITE" id="PS00073">
    <property type="entry name" value="ACYL_COA_DH_2"/>
    <property type="match status" value="1"/>
</dbReference>
<dbReference type="STRING" id="1451189.CFAL_10980"/>
<keyword evidence="16" id="KW-1185">Reference proteome</keyword>
<comment type="cofactor">
    <cofactor evidence="1 11">
        <name>FAD</name>
        <dbReference type="ChEBI" id="CHEBI:57692"/>
    </cofactor>
</comment>